<dbReference type="EMBL" id="CP137641">
    <property type="protein sequence ID" value="WOX55046.1"/>
    <property type="molecule type" value="Genomic_DNA"/>
</dbReference>
<keyword evidence="2" id="KW-1185">Reference proteome</keyword>
<gene>
    <name evidence="1" type="ORF">R6Y95_06110</name>
</gene>
<evidence type="ECO:0008006" key="3">
    <source>
        <dbReference type="Google" id="ProtNLM"/>
    </source>
</evidence>
<sequence length="42" mass="4448">MRVSPYAKDLAGKIVETGKYGSLREVAGAGIRLLAEKEGIEA</sequence>
<protein>
    <recommendedName>
        <fullName evidence="3">Type II toxin-antitoxin system ParD family antitoxin</fullName>
    </recommendedName>
</protein>
<proteinExistence type="predicted"/>
<dbReference type="AlphaFoldDB" id="A0ABD8A8X1"/>
<name>A0ABD8A8X1_9EURY</name>
<dbReference type="Proteomes" id="UP001626603">
    <property type="component" value="Chromosome"/>
</dbReference>
<accession>A0ABD8A8X1</accession>
<organism evidence="1 2">
    <name type="scientific">Methanoculleus palmolei</name>
    <dbReference type="NCBI Taxonomy" id="72612"/>
    <lineage>
        <taxon>Archaea</taxon>
        <taxon>Methanobacteriati</taxon>
        <taxon>Methanobacteriota</taxon>
        <taxon>Stenosarchaea group</taxon>
        <taxon>Methanomicrobia</taxon>
        <taxon>Methanomicrobiales</taxon>
        <taxon>Methanomicrobiaceae</taxon>
        <taxon>Methanoculleus</taxon>
    </lineage>
</organism>
<reference evidence="1 2" key="1">
    <citation type="submission" date="2023-10" db="EMBL/GenBank/DDBJ databases">
        <title>The complete genome sequence of Methanoculleus palmolei DSM 4273.</title>
        <authorList>
            <person name="Lai S.-J."/>
            <person name="You Y.-T."/>
            <person name="Chen S.-C."/>
        </authorList>
    </citation>
    <scope>NUCLEOTIDE SEQUENCE [LARGE SCALE GENOMIC DNA]</scope>
    <source>
        <strain evidence="1 2">DSM 4273</strain>
    </source>
</reference>
<evidence type="ECO:0000313" key="1">
    <source>
        <dbReference type="EMBL" id="WOX55046.1"/>
    </source>
</evidence>
<evidence type="ECO:0000313" key="2">
    <source>
        <dbReference type="Proteomes" id="UP001626603"/>
    </source>
</evidence>